<dbReference type="InterPro" id="IPR011231">
    <property type="entry name" value="Phage_VT1-Sakai_H0018"/>
</dbReference>
<name>A0A0F8ZQ74_9ZZZZ</name>
<protein>
    <recommendedName>
        <fullName evidence="2">DUF2190 family protein</fullName>
    </recommendedName>
</protein>
<dbReference type="Pfam" id="PF09956">
    <property type="entry name" value="Phage_cement_2"/>
    <property type="match status" value="1"/>
</dbReference>
<evidence type="ECO:0008006" key="2">
    <source>
        <dbReference type="Google" id="ProtNLM"/>
    </source>
</evidence>
<proteinExistence type="predicted"/>
<comment type="caution">
    <text evidence="1">The sequence shown here is derived from an EMBL/GenBank/DDBJ whole genome shotgun (WGS) entry which is preliminary data.</text>
</comment>
<gene>
    <name evidence="1" type="ORF">LCGC14_2745960</name>
</gene>
<feature type="non-terminal residue" evidence="1">
    <location>
        <position position="227"/>
    </location>
</feature>
<dbReference type="EMBL" id="LAZR01050080">
    <property type="protein sequence ID" value="KKK88160.1"/>
    <property type="molecule type" value="Genomic_DNA"/>
</dbReference>
<evidence type="ECO:0000313" key="1">
    <source>
        <dbReference type="EMBL" id="KKK88160.1"/>
    </source>
</evidence>
<dbReference type="AlphaFoldDB" id="A0A0F8ZQ74"/>
<sequence length="227" mass="21452">MAQTPSIRVSEGIRLPHTFSADAAVGDVIVVGTVPAIVSAAVDFSVQPIGILDFGGAWDIPQVAAAITAGDAVYWDENGTPVTGTALSGCATGTASGNNLMGLAAPTQPNGTTLTVNTDTYVRVIMTAAKRTATIAGSVTADDITGSDATLAIAGLAAAQGGLVSVTAGTSSTAGNVGGVASLVGGVGGATANGGAAVITGGLTAVGATGTGGAVTITGGAHANTTN</sequence>
<organism evidence="1">
    <name type="scientific">marine sediment metagenome</name>
    <dbReference type="NCBI Taxonomy" id="412755"/>
    <lineage>
        <taxon>unclassified sequences</taxon>
        <taxon>metagenomes</taxon>
        <taxon>ecological metagenomes</taxon>
    </lineage>
</organism>
<reference evidence="1" key="1">
    <citation type="journal article" date="2015" name="Nature">
        <title>Complex archaea that bridge the gap between prokaryotes and eukaryotes.</title>
        <authorList>
            <person name="Spang A."/>
            <person name="Saw J.H."/>
            <person name="Jorgensen S.L."/>
            <person name="Zaremba-Niedzwiedzka K."/>
            <person name="Martijn J."/>
            <person name="Lind A.E."/>
            <person name="van Eijk R."/>
            <person name="Schleper C."/>
            <person name="Guy L."/>
            <person name="Ettema T.J."/>
        </authorList>
    </citation>
    <scope>NUCLEOTIDE SEQUENCE</scope>
</reference>
<accession>A0A0F8ZQ74</accession>